<dbReference type="EMBL" id="PEMD01000188">
    <property type="protein sequence ID" value="RTH32280.1"/>
    <property type="molecule type" value="Genomic_DNA"/>
</dbReference>
<dbReference type="InterPro" id="IPR017900">
    <property type="entry name" value="4Fe4S_Fe_S_CS"/>
</dbReference>
<sequence length="33" mass="3529">PLDQPLPETPCVFCGNCIQVCPTGALRPLSMEV</sequence>
<feature type="domain" description="4Fe-4S ferredoxin-type" evidence="4">
    <location>
        <begin position="1"/>
        <end position="31"/>
    </location>
</feature>
<evidence type="ECO:0000313" key="8">
    <source>
        <dbReference type="Proteomes" id="UP000287962"/>
    </source>
</evidence>
<dbReference type="PROSITE" id="PS51379">
    <property type="entry name" value="4FE4S_FER_2"/>
    <property type="match status" value="1"/>
</dbReference>
<feature type="non-terminal residue" evidence="5">
    <location>
        <position position="1"/>
    </location>
</feature>
<accession>A0A430S911</accession>
<evidence type="ECO:0000313" key="5">
    <source>
        <dbReference type="EMBL" id="RTH32280.1"/>
    </source>
</evidence>
<dbReference type="Proteomes" id="UP000286928">
    <property type="component" value="Unassembled WGS sequence"/>
</dbReference>
<keyword evidence="2" id="KW-0408">Iron</keyword>
<organism evidence="5 7">
    <name type="scientific">Thermus scotoductus</name>
    <dbReference type="NCBI Taxonomy" id="37636"/>
    <lineage>
        <taxon>Bacteria</taxon>
        <taxon>Thermotogati</taxon>
        <taxon>Deinococcota</taxon>
        <taxon>Deinococci</taxon>
        <taxon>Thermales</taxon>
        <taxon>Thermaceae</taxon>
        <taxon>Thermus</taxon>
    </lineage>
</organism>
<reference evidence="6" key="1">
    <citation type="submission" date="2017-10" db="EMBL/GenBank/DDBJ databases">
        <authorList>
            <person name="Wilpiszeski R.L."/>
            <person name="Zhidan Z."/>
            <person name="House C.H."/>
        </authorList>
    </citation>
    <scope>NUCLEOTIDE SEQUENCE</scope>
    <source>
        <strain evidence="6">12_S12</strain>
    </source>
</reference>
<evidence type="ECO:0000259" key="4">
    <source>
        <dbReference type="PROSITE" id="PS51379"/>
    </source>
</evidence>
<dbReference type="PROSITE" id="PS00198">
    <property type="entry name" value="4FE4S_FER_1"/>
    <property type="match status" value="1"/>
</dbReference>
<name>A0A430S911_THESC</name>
<reference evidence="7 8" key="2">
    <citation type="journal article" date="2019" name="Extremophiles">
        <title>Biogeography of thermophiles and predominance of Thermus scotoductus in domestic water heaters.</title>
        <authorList>
            <person name="Wilpiszeski R.L."/>
            <person name="Zhang Z."/>
            <person name="House C.H."/>
        </authorList>
    </citation>
    <scope>NUCLEOTIDE SEQUENCE [LARGE SCALE GENOMIC DNA]</scope>
    <source>
        <strain evidence="6 8">12_S12</strain>
        <strain evidence="5 7">20_S20</strain>
    </source>
</reference>
<dbReference type="GO" id="GO:0051536">
    <property type="term" value="F:iron-sulfur cluster binding"/>
    <property type="evidence" value="ECO:0007669"/>
    <property type="project" value="UniProtKB-KW"/>
</dbReference>
<dbReference type="EMBL" id="PEML01000110">
    <property type="protein sequence ID" value="RTI08204.1"/>
    <property type="molecule type" value="Genomic_DNA"/>
</dbReference>
<protein>
    <submittedName>
        <fullName evidence="5">Ferredoxin</fullName>
    </submittedName>
</protein>
<dbReference type="GO" id="GO:0046872">
    <property type="term" value="F:metal ion binding"/>
    <property type="evidence" value="ECO:0007669"/>
    <property type="project" value="UniProtKB-KW"/>
</dbReference>
<dbReference type="InterPro" id="IPR017896">
    <property type="entry name" value="4Fe4S_Fe-S-bd"/>
</dbReference>
<evidence type="ECO:0000313" key="7">
    <source>
        <dbReference type="Proteomes" id="UP000286928"/>
    </source>
</evidence>
<proteinExistence type="predicted"/>
<evidence type="ECO:0000256" key="3">
    <source>
        <dbReference type="ARBA" id="ARBA00023014"/>
    </source>
</evidence>
<dbReference type="AlphaFoldDB" id="A0A430S911"/>
<dbReference type="Proteomes" id="UP000287962">
    <property type="component" value="Unassembled WGS sequence"/>
</dbReference>
<gene>
    <name evidence="6" type="ORF">CSW25_04615</name>
    <name evidence="5" type="ORF">CSW33_06365</name>
</gene>
<comment type="caution">
    <text evidence="5">The sequence shown here is derived from an EMBL/GenBank/DDBJ whole genome shotgun (WGS) entry which is preliminary data.</text>
</comment>
<dbReference type="Gene3D" id="3.30.70.20">
    <property type="match status" value="1"/>
</dbReference>
<keyword evidence="3" id="KW-0411">Iron-sulfur</keyword>
<dbReference type="SUPFAM" id="SSF54862">
    <property type="entry name" value="4Fe-4S ferredoxins"/>
    <property type="match status" value="1"/>
</dbReference>
<evidence type="ECO:0000313" key="6">
    <source>
        <dbReference type="EMBL" id="RTI08204.1"/>
    </source>
</evidence>
<dbReference type="Pfam" id="PF00037">
    <property type="entry name" value="Fer4"/>
    <property type="match status" value="1"/>
</dbReference>
<evidence type="ECO:0000256" key="1">
    <source>
        <dbReference type="ARBA" id="ARBA00022723"/>
    </source>
</evidence>
<evidence type="ECO:0000256" key="2">
    <source>
        <dbReference type="ARBA" id="ARBA00023004"/>
    </source>
</evidence>
<keyword evidence="1" id="KW-0479">Metal-binding</keyword>
<keyword evidence="8" id="KW-1185">Reference proteome</keyword>